<comment type="caution">
    <text evidence="2">The sequence shown here is derived from an EMBL/GenBank/DDBJ whole genome shotgun (WGS) entry which is preliminary data.</text>
</comment>
<gene>
    <name evidence="2" type="ORF">M9Y10_041504</name>
</gene>
<dbReference type="Gene3D" id="2.30.130.30">
    <property type="entry name" value="Hypothetical protein"/>
    <property type="match status" value="1"/>
</dbReference>
<protein>
    <recommendedName>
        <fullName evidence="1">ASCH domain-containing protein</fullName>
    </recommendedName>
</protein>
<name>A0ABR2K4R6_9EUKA</name>
<sequence length="128" mass="14805">MKQNSINFDEKFIQLIKNGQKTFTSRLIKFKVDSIDITPSLEKELVEKCAWNVGQIVDVTCNNIPVLIQIQIEKIIVQHVSQISKYQAINEGFSSQEEYINEISRIYGDHIKTDDPFVWVIQFSVISI</sequence>
<evidence type="ECO:0000313" key="2">
    <source>
        <dbReference type="EMBL" id="KAK8886044.1"/>
    </source>
</evidence>
<dbReference type="SUPFAM" id="SSF88697">
    <property type="entry name" value="PUA domain-like"/>
    <property type="match status" value="1"/>
</dbReference>
<dbReference type="InterPro" id="IPR007374">
    <property type="entry name" value="ASCH_domain"/>
</dbReference>
<dbReference type="EMBL" id="JAPFFF010000007">
    <property type="protein sequence ID" value="KAK8886044.1"/>
    <property type="molecule type" value="Genomic_DNA"/>
</dbReference>
<dbReference type="Pfam" id="PF04266">
    <property type="entry name" value="ASCH"/>
    <property type="match status" value="1"/>
</dbReference>
<evidence type="ECO:0000313" key="3">
    <source>
        <dbReference type="Proteomes" id="UP001470230"/>
    </source>
</evidence>
<reference evidence="2 3" key="1">
    <citation type="submission" date="2024-04" db="EMBL/GenBank/DDBJ databases">
        <title>Tritrichomonas musculus Genome.</title>
        <authorList>
            <person name="Alves-Ferreira E."/>
            <person name="Grigg M."/>
            <person name="Lorenzi H."/>
            <person name="Galac M."/>
        </authorList>
    </citation>
    <scope>NUCLEOTIDE SEQUENCE [LARGE SCALE GENOMIC DNA]</scope>
    <source>
        <strain evidence="2 3">EAF2021</strain>
    </source>
</reference>
<dbReference type="Proteomes" id="UP001470230">
    <property type="component" value="Unassembled WGS sequence"/>
</dbReference>
<accession>A0ABR2K4R6</accession>
<keyword evidence="3" id="KW-1185">Reference proteome</keyword>
<organism evidence="2 3">
    <name type="scientific">Tritrichomonas musculus</name>
    <dbReference type="NCBI Taxonomy" id="1915356"/>
    <lineage>
        <taxon>Eukaryota</taxon>
        <taxon>Metamonada</taxon>
        <taxon>Parabasalia</taxon>
        <taxon>Tritrichomonadida</taxon>
        <taxon>Tritrichomonadidae</taxon>
        <taxon>Tritrichomonas</taxon>
    </lineage>
</organism>
<feature type="domain" description="ASCH" evidence="1">
    <location>
        <begin position="7"/>
        <end position="126"/>
    </location>
</feature>
<proteinExistence type="predicted"/>
<dbReference type="InterPro" id="IPR015947">
    <property type="entry name" value="PUA-like_sf"/>
</dbReference>
<evidence type="ECO:0000259" key="1">
    <source>
        <dbReference type="Pfam" id="PF04266"/>
    </source>
</evidence>